<sequence length="288" mass="31782">MITDRPAAANEQEPAAPRHHQLIVTLFGLYARTPGGGIPVAAIIRLLQDAGVGPAGVRSSISRLKKRGVLDSVTVQGRSGYALAAGLDATFQEGDERIFHPQRAKLGDPWLLATFTVPESQRSVRHKIRSTLVRMGFGAVTPGLWIAPGHLRPAVLSYFDSRGLSEYLEFFTADHAGSTDMRENVARWWDLPALQSQYAEFIRAQQPLLDKWTAGEYSGPDQQAQAFVDHLVLLTEWRRLPYLDPGLPVELLSKDWNALEAHELFSRLHSLLGPLARNHATAILEGVS</sequence>
<dbReference type="EMBL" id="CP151657">
    <property type="protein sequence ID" value="WZP15858.1"/>
    <property type="molecule type" value="Genomic_DNA"/>
</dbReference>
<keyword evidence="5" id="KW-1185">Reference proteome</keyword>
<dbReference type="Gene3D" id="1.20.58.1460">
    <property type="match status" value="1"/>
</dbReference>
<accession>A0ABZ2ZXC9</accession>
<protein>
    <submittedName>
        <fullName evidence="4">PaaX family transcriptional regulator C-terminal domain-containing protein</fullName>
    </submittedName>
</protein>
<organism evidence="4 5">
    <name type="scientific">Arthrobacter citreus</name>
    <dbReference type="NCBI Taxonomy" id="1670"/>
    <lineage>
        <taxon>Bacteria</taxon>
        <taxon>Bacillati</taxon>
        <taxon>Actinomycetota</taxon>
        <taxon>Actinomycetes</taxon>
        <taxon>Micrococcales</taxon>
        <taxon>Micrococcaceae</taxon>
        <taxon>Arthrobacter</taxon>
    </lineage>
</organism>
<evidence type="ECO:0000259" key="3">
    <source>
        <dbReference type="Pfam" id="PF20803"/>
    </source>
</evidence>
<proteinExistence type="predicted"/>
<dbReference type="InterPro" id="IPR012906">
    <property type="entry name" value="PaaX-like_N"/>
</dbReference>
<dbReference type="Pfam" id="PF20803">
    <property type="entry name" value="PaaX_M"/>
    <property type="match status" value="1"/>
</dbReference>
<dbReference type="Proteomes" id="UP001448858">
    <property type="component" value="Chromosome"/>
</dbReference>
<evidence type="ECO:0000259" key="2">
    <source>
        <dbReference type="Pfam" id="PF08223"/>
    </source>
</evidence>
<dbReference type="InterPro" id="IPR011965">
    <property type="entry name" value="PaaX_trns_reg"/>
</dbReference>
<dbReference type="RefSeq" id="WP_342023510.1">
    <property type="nucleotide sequence ID" value="NZ_CP151657.1"/>
</dbReference>
<dbReference type="InterPro" id="IPR036388">
    <property type="entry name" value="WH-like_DNA-bd_sf"/>
</dbReference>
<feature type="domain" description="Transcriptional repressor PaaX-like N-terminal" evidence="1">
    <location>
        <begin position="22"/>
        <end position="85"/>
    </location>
</feature>
<feature type="domain" description="Transcriptional repressor PaaX-like central Cas2-like" evidence="3">
    <location>
        <begin position="106"/>
        <end position="184"/>
    </location>
</feature>
<gene>
    <name evidence="4" type="ORF">AAE021_17205</name>
</gene>
<dbReference type="PANTHER" id="PTHR30319:SF1">
    <property type="entry name" value="TRANSCRIPTIONAL REPRESSOR PAAX"/>
    <property type="match status" value="1"/>
</dbReference>
<evidence type="ECO:0000313" key="5">
    <source>
        <dbReference type="Proteomes" id="UP001448858"/>
    </source>
</evidence>
<dbReference type="Gene3D" id="3.30.70.2650">
    <property type="match status" value="1"/>
</dbReference>
<reference evidence="4 5" key="1">
    <citation type="submission" date="2024-04" db="EMBL/GenBank/DDBJ databases">
        <title>Arthrobacter sp. from Plains bison fecal sample.</title>
        <authorList>
            <person name="Ruzzini A."/>
        </authorList>
    </citation>
    <scope>NUCLEOTIDE SEQUENCE [LARGE SCALE GENOMIC DNA]</scope>
    <source>
        <strain evidence="4 5">EINP1</strain>
    </source>
</reference>
<evidence type="ECO:0000259" key="1">
    <source>
        <dbReference type="Pfam" id="PF07848"/>
    </source>
</evidence>
<dbReference type="InterPro" id="IPR048846">
    <property type="entry name" value="PaaX-like_central"/>
</dbReference>
<dbReference type="Gene3D" id="1.10.10.10">
    <property type="entry name" value="Winged helix-like DNA-binding domain superfamily/Winged helix DNA-binding domain"/>
    <property type="match status" value="1"/>
</dbReference>
<name>A0ABZ2ZXC9_9MICC</name>
<evidence type="ECO:0000313" key="4">
    <source>
        <dbReference type="EMBL" id="WZP15858.1"/>
    </source>
</evidence>
<dbReference type="InterPro" id="IPR013225">
    <property type="entry name" value="PaaX_C"/>
</dbReference>
<dbReference type="Pfam" id="PF07848">
    <property type="entry name" value="PaaX"/>
    <property type="match status" value="1"/>
</dbReference>
<dbReference type="PIRSF" id="PIRSF020623">
    <property type="entry name" value="PaaX"/>
    <property type="match status" value="1"/>
</dbReference>
<dbReference type="Pfam" id="PF08223">
    <property type="entry name" value="PaaX_C"/>
    <property type="match status" value="1"/>
</dbReference>
<dbReference type="PANTHER" id="PTHR30319">
    <property type="entry name" value="PHENYLACETIC ACID REGULATOR-RELATED TRANSCRIPTIONAL REPRESSOR"/>
    <property type="match status" value="1"/>
</dbReference>
<feature type="domain" description="Transcriptional repressor PaaX-like C-terminal" evidence="2">
    <location>
        <begin position="189"/>
        <end position="281"/>
    </location>
</feature>